<protein>
    <submittedName>
        <fullName evidence="2">Nucleolar MIF4G domain-containing protein 1</fullName>
    </submittedName>
</protein>
<evidence type="ECO:0000313" key="3">
    <source>
        <dbReference type="Proteomes" id="UP000574390"/>
    </source>
</evidence>
<feature type="non-terminal residue" evidence="2">
    <location>
        <position position="1"/>
    </location>
</feature>
<feature type="compositionally biased region" description="Basic and acidic residues" evidence="1">
    <location>
        <begin position="20"/>
        <end position="52"/>
    </location>
</feature>
<dbReference type="EMBL" id="JABANM010015588">
    <property type="protein sequence ID" value="KAF4730799.1"/>
    <property type="molecule type" value="Genomic_DNA"/>
</dbReference>
<feature type="non-terminal residue" evidence="2">
    <location>
        <position position="214"/>
    </location>
</feature>
<dbReference type="SUPFAM" id="SSF48371">
    <property type="entry name" value="ARM repeat"/>
    <property type="match status" value="1"/>
</dbReference>
<evidence type="ECO:0000313" key="2">
    <source>
        <dbReference type="EMBL" id="KAF4730799.1"/>
    </source>
</evidence>
<organism evidence="2 3">
    <name type="scientific">Perkinsus olseni</name>
    <name type="common">Perkinsus atlanticus</name>
    <dbReference type="NCBI Taxonomy" id="32597"/>
    <lineage>
        <taxon>Eukaryota</taxon>
        <taxon>Sar</taxon>
        <taxon>Alveolata</taxon>
        <taxon>Perkinsozoa</taxon>
        <taxon>Perkinsea</taxon>
        <taxon>Perkinsida</taxon>
        <taxon>Perkinsidae</taxon>
        <taxon>Perkinsus</taxon>
    </lineage>
</organism>
<comment type="caution">
    <text evidence="2">The sequence shown here is derived from an EMBL/GenBank/DDBJ whole genome shotgun (WGS) entry which is preliminary data.</text>
</comment>
<sequence>DGLDADLFTALDGIEDAVKDRKKELKGKPEPHKEDQTFEEQRHEETTTEPKKTGAYVPPHLRAKKSTTAEEERAQKLSKIRGLVNKLSEGNIELITAEIVALLGDDDQSIVDGYAREFVGSAIGNPNISLTLLGTYCAHMVAITMISGGRPLARVMELIGAFVRENLPAVSDETSGSIKAQVSNCCKVIALVFTFGAVSPNVVIDLIRFIFTPN</sequence>
<feature type="region of interest" description="Disordered" evidence="1">
    <location>
        <begin position="20"/>
        <end position="58"/>
    </location>
</feature>
<dbReference type="Gene3D" id="1.25.40.180">
    <property type="match status" value="1"/>
</dbReference>
<dbReference type="GO" id="GO:0003723">
    <property type="term" value="F:RNA binding"/>
    <property type="evidence" value="ECO:0007669"/>
    <property type="project" value="TreeGrafter"/>
</dbReference>
<dbReference type="Proteomes" id="UP000574390">
    <property type="component" value="Unassembled WGS sequence"/>
</dbReference>
<dbReference type="PANTHER" id="PTHR18034:SF4">
    <property type="entry name" value="NUCLEOLAR MIF4G DOMAIN-CONTAINING PROTEIN 1"/>
    <property type="match status" value="1"/>
</dbReference>
<proteinExistence type="predicted"/>
<accession>A0A7J6SCT7</accession>
<dbReference type="InterPro" id="IPR050781">
    <property type="entry name" value="CWC22_splicing_factor"/>
</dbReference>
<dbReference type="InterPro" id="IPR016024">
    <property type="entry name" value="ARM-type_fold"/>
</dbReference>
<dbReference type="PANTHER" id="PTHR18034">
    <property type="entry name" value="CELL CYCLE CONTROL PROTEIN CWF22-RELATED"/>
    <property type="match status" value="1"/>
</dbReference>
<gene>
    <name evidence="2" type="primary">NOM1_3</name>
    <name evidence="2" type="ORF">FOZ62_018001</name>
</gene>
<dbReference type="GO" id="GO:0005730">
    <property type="term" value="C:nucleolus"/>
    <property type="evidence" value="ECO:0007669"/>
    <property type="project" value="TreeGrafter"/>
</dbReference>
<dbReference type="AlphaFoldDB" id="A0A7J6SCT7"/>
<evidence type="ECO:0000256" key="1">
    <source>
        <dbReference type="SAM" id="MobiDB-lite"/>
    </source>
</evidence>
<reference evidence="2 3" key="1">
    <citation type="submission" date="2020-04" db="EMBL/GenBank/DDBJ databases">
        <title>Perkinsus olseni comparative genomics.</title>
        <authorList>
            <person name="Bogema D.R."/>
        </authorList>
    </citation>
    <scope>NUCLEOTIDE SEQUENCE [LARGE SCALE GENOMIC DNA]</scope>
    <source>
        <strain evidence="2">ATCC PRA-205</strain>
    </source>
</reference>
<dbReference type="GO" id="GO:0042274">
    <property type="term" value="P:ribosomal small subunit biogenesis"/>
    <property type="evidence" value="ECO:0007669"/>
    <property type="project" value="TreeGrafter"/>
</dbReference>
<name>A0A7J6SCT7_PEROL</name>